<proteinExistence type="predicted"/>
<dbReference type="InterPro" id="IPR001932">
    <property type="entry name" value="PPM-type_phosphatase-like_dom"/>
</dbReference>
<evidence type="ECO:0000259" key="1">
    <source>
        <dbReference type="Pfam" id="PF00481"/>
    </source>
</evidence>
<reference evidence="2 3" key="1">
    <citation type="journal article" date="2024" name="Science">
        <title>Giant polyketide synthase enzymes in the biosynthesis of giant marine polyether toxins.</title>
        <authorList>
            <person name="Fallon T.R."/>
            <person name="Shende V.V."/>
            <person name="Wierzbicki I.H."/>
            <person name="Pendleton A.L."/>
            <person name="Watervoot N.F."/>
            <person name="Auber R.P."/>
            <person name="Gonzalez D.J."/>
            <person name="Wisecaver J.H."/>
            <person name="Moore B.S."/>
        </authorList>
    </citation>
    <scope>NUCLEOTIDE SEQUENCE [LARGE SCALE GENOMIC DNA]</scope>
    <source>
        <strain evidence="2 3">12B1</strain>
    </source>
</reference>
<organism evidence="2 3">
    <name type="scientific">Prymnesium parvum</name>
    <name type="common">Toxic golden alga</name>
    <dbReference type="NCBI Taxonomy" id="97485"/>
    <lineage>
        <taxon>Eukaryota</taxon>
        <taxon>Haptista</taxon>
        <taxon>Haptophyta</taxon>
        <taxon>Prymnesiophyceae</taxon>
        <taxon>Prymnesiales</taxon>
        <taxon>Prymnesiaceae</taxon>
        <taxon>Prymnesium</taxon>
    </lineage>
</organism>
<accession>A0AB34K448</accession>
<dbReference type="InterPro" id="IPR036457">
    <property type="entry name" value="PPM-type-like_dom_sf"/>
</dbReference>
<protein>
    <recommendedName>
        <fullName evidence="1">PPM-type phosphatase domain-containing protein</fullName>
    </recommendedName>
</protein>
<sequence>MVVRAASTCGCISCADLWLRRSTYASTALPSAARIPASVHHQSALVLLSTAVHGSWHSGAQDGCTATAVLIHDDASCEVLNVGVSRTAVQCSACEGVTEVVVFATRDHSAADAAEIDRITAAGGEVSCAHGSWLAALGGSEWRGARISNVLVVNW</sequence>
<feature type="domain" description="PPM-type phosphatase" evidence="1">
    <location>
        <begin position="60"/>
        <end position="127"/>
    </location>
</feature>
<gene>
    <name evidence="2" type="ORF">AB1Y20_009199</name>
</gene>
<dbReference type="AlphaFoldDB" id="A0AB34K448"/>
<keyword evidence="3" id="KW-1185">Reference proteome</keyword>
<evidence type="ECO:0000313" key="2">
    <source>
        <dbReference type="EMBL" id="KAL1527816.1"/>
    </source>
</evidence>
<comment type="caution">
    <text evidence="2">The sequence shown here is derived from an EMBL/GenBank/DDBJ whole genome shotgun (WGS) entry which is preliminary data.</text>
</comment>
<dbReference type="Gene3D" id="3.60.40.10">
    <property type="entry name" value="PPM-type phosphatase domain"/>
    <property type="match status" value="1"/>
</dbReference>
<dbReference type="SUPFAM" id="SSF81606">
    <property type="entry name" value="PP2C-like"/>
    <property type="match status" value="1"/>
</dbReference>
<dbReference type="Proteomes" id="UP001515480">
    <property type="component" value="Unassembled WGS sequence"/>
</dbReference>
<dbReference type="Pfam" id="PF00481">
    <property type="entry name" value="PP2C"/>
    <property type="match status" value="1"/>
</dbReference>
<name>A0AB34K448_PRYPA</name>
<evidence type="ECO:0000313" key="3">
    <source>
        <dbReference type="Proteomes" id="UP001515480"/>
    </source>
</evidence>
<dbReference type="EMBL" id="JBGBPQ010000002">
    <property type="protein sequence ID" value="KAL1527816.1"/>
    <property type="molecule type" value="Genomic_DNA"/>
</dbReference>